<name>A0AA88HQD8_ARTSF</name>
<evidence type="ECO:0000256" key="1">
    <source>
        <dbReference type="SAM" id="Coils"/>
    </source>
</evidence>
<dbReference type="PANTHER" id="PTHR18898:SF2">
    <property type="entry name" value="NUCLEOPROTEIN TPR"/>
    <property type="match status" value="1"/>
</dbReference>
<organism evidence="3 4">
    <name type="scientific">Artemia franciscana</name>
    <name type="common">Brine shrimp</name>
    <name type="synonym">Artemia sanfranciscana</name>
    <dbReference type="NCBI Taxonomy" id="6661"/>
    <lineage>
        <taxon>Eukaryota</taxon>
        <taxon>Metazoa</taxon>
        <taxon>Ecdysozoa</taxon>
        <taxon>Arthropoda</taxon>
        <taxon>Crustacea</taxon>
        <taxon>Branchiopoda</taxon>
        <taxon>Anostraca</taxon>
        <taxon>Artemiidae</taxon>
        <taxon>Artemia</taxon>
    </lineage>
</organism>
<dbReference type="GO" id="GO:1901673">
    <property type="term" value="P:regulation of mitotic spindle assembly"/>
    <property type="evidence" value="ECO:0007669"/>
    <property type="project" value="TreeGrafter"/>
</dbReference>
<evidence type="ECO:0000259" key="2">
    <source>
        <dbReference type="Pfam" id="PF07926"/>
    </source>
</evidence>
<dbReference type="Gene3D" id="1.10.287.1490">
    <property type="match status" value="1"/>
</dbReference>
<reference evidence="3" key="1">
    <citation type="submission" date="2023-07" db="EMBL/GenBank/DDBJ databases">
        <title>Chromosome-level genome assembly of Artemia franciscana.</title>
        <authorList>
            <person name="Jo E."/>
        </authorList>
    </citation>
    <scope>NUCLEOTIDE SEQUENCE</scope>
    <source>
        <tissue evidence="3">Whole body</tissue>
    </source>
</reference>
<evidence type="ECO:0000313" key="3">
    <source>
        <dbReference type="EMBL" id="KAK2711339.1"/>
    </source>
</evidence>
<accession>A0AA88HQD8</accession>
<dbReference type="Pfam" id="PF07926">
    <property type="entry name" value="TPR_MLP1_2"/>
    <property type="match status" value="1"/>
</dbReference>
<dbReference type="GO" id="GO:0034399">
    <property type="term" value="C:nuclear periphery"/>
    <property type="evidence" value="ECO:0007669"/>
    <property type="project" value="UniProtKB-ARBA"/>
</dbReference>
<sequence>MREVLPRPSERWIMKLKDLYKFVKQPLRKYKKALEDFRNHQEKYYHKYSIQKMPEFVKLMTVTVLLNKSKQAVIDASKCRIRGNNGFVDVHHATFEPSTADKEAIVNGKVTGQLVLSLLEEMVSVTSAKHSFPTLRKLKTWLRAQMGQTRLSGLALLNLHHDIDISIDRVIDRKIETMTCLQDTNRRLRDELTILQSQFDEVKNKLDTATKELDSLKAKIKEAEDESTQYRSLADSRDQQLKEVTEQTQNSKKTFEKELNILKGEEEAKSAQILSLKSSLDMRMAQIECFEKVKEAIREERQKEVEKLENDLKVANVTMKFLGQKTTDLQNEIKAVKTSADEKDDNYRNEVIAHARSVDAMKLLREEFKEVSKRLVAAEKIAADAKSKEKLIEAKCSVDVQALETRLSELNLVSVSELRKINEILQDQVAKLSEAAEAERNLSVSSTLDEERTNQQLLEVISFLRRDSKMTRTHLERSEAECSQLTAQLKQIRLQLESSEADLKKERTTQRASLGAPEGETLLRKIETMTCLQDTNRRLRDELTILQSQFDEVKNKLDTATKELDSLKEKNRKLNEQFDSISVEATVLRTEIARVKTQSAVFSRGVTERAKFQAEKESLEKSLKSKEAEVARIKNSLDNALKHFESAQKNFDQSKITVEQLNARNEQMKSKMEES</sequence>
<proteinExistence type="predicted"/>
<protein>
    <recommendedName>
        <fullName evidence="2">Nucleoprotein TPR/MLP1-2 domain-containing protein</fullName>
    </recommendedName>
</protein>
<feature type="coiled-coil region" evidence="1">
    <location>
        <begin position="475"/>
        <end position="584"/>
    </location>
</feature>
<feature type="coiled-coil region" evidence="1">
    <location>
        <begin position="171"/>
        <end position="233"/>
    </location>
</feature>
<feature type="coiled-coil region" evidence="1">
    <location>
        <begin position="609"/>
        <end position="671"/>
    </location>
</feature>
<keyword evidence="1" id="KW-0175">Coiled coil</keyword>
<feature type="domain" description="Nucleoprotein TPR/MLP1-2" evidence="2">
    <location>
        <begin position="304"/>
        <end position="430"/>
    </location>
</feature>
<feature type="coiled-coil region" evidence="1">
    <location>
        <begin position="415"/>
        <end position="442"/>
    </location>
</feature>
<dbReference type="GO" id="GO:0005643">
    <property type="term" value="C:nuclear pore"/>
    <property type="evidence" value="ECO:0007669"/>
    <property type="project" value="UniProtKB-ARBA"/>
</dbReference>
<dbReference type="AlphaFoldDB" id="A0AA88HQD8"/>
<dbReference type="EMBL" id="JAVRJZ010000016">
    <property type="protein sequence ID" value="KAK2711339.1"/>
    <property type="molecule type" value="Genomic_DNA"/>
</dbReference>
<feature type="coiled-coil region" evidence="1">
    <location>
        <begin position="298"/>
        <end position="325"/>
    </location>
</feature>
<dbReference type="InterPro" id="IPR012929">
    <property type="entry name" value="Nucleoprot-TPR/MLP1-2_dom"/>
</dbReference>
<dbReference type="GO" id="GO:0006606">
    <property type="term" value="P:protein import into nucleus"/>
    <property type="evidence" value="ECO:0007669"/>
    <property type="project" value="InterPro"/>
</dbReference>
<feature type="non-terminal residue" evidence="3">
    <location>
        <position position="675"/>
    </location>
</feature>
<dbReference type="Proteomes" id="UP001187531">
    <property type="component" value="Unassembled WGS sequence"/>
</dbReference>
<dbReference type="GO" id="GO:0017056">
    <property type="term" value="F:structural constituent of nuclear pore"/>
    <property type="evidence" value="ECO:0007669"/>
    <property type="project" value="TreeGrafter"/>
</dbReference>
<evidence type="ECO:0000313" key="4">
    <source>
        <dbReference type="Proteomes" id="UP001187531"/>
    </source>
</evidence>
<dbReference type="PANTHER" id="PTHR18898">
    <property type="entry name" value="NUCLEOPROTEIN TPR-RELATED"/>
    <property type="match status" value="1"/>
</dbReference>
<comment type="caution">
    <text evidence="3">The sequence shown here is derived from an EMBL/GenBank/DDBJ whole genome shotgun (WGS) entry which is preliminary data.</text>
</comment>
<keyword evidence="4" id="KW-1185">Reference proteome</keyword>
<gene>
    <name evidence="3" type="ORF">QYM36_012503</name>
</gene>
<dbReference type="GO" id="GO:0006406">
    <property type="term" value="P:mRNA export from nucleus"/>
    <property type="evidence" value="ECO:0007669"/>
    <property type="project" value="TreeGrafter"/>
</dbReference>